<sequence length="997" mass="109732">MKQQTPAGATRRGASPHGRNRNYEKSLSAANGPEEDLPQLQEKLHEAAEYVFQQRFYIHRLDSTISLSEDAEHALPKSETCETTRTAIQQLFDLEDTLSRRADHYIRVANVTALRFLNEKRYTHALQMLLNVESMTRKGAGKDFPFFSGNDSLSSPLSNDSEASPGSPLGTQAGGSCGLKCVGGVRVVCVPYFTKRHERARERAVAIIENNIGLYHFKIAEYDLAARRMGRALELEESLNVETIGVTYFNLAQVQYELGLVDEALSLISIAEEIIEKRVCQHDMQRSRLNRLSQFSSVEPGGANAAAGDRTINTYIKWREEVCLLARVLDIHGAWLSGKNAFKAAVNRFQQCERWLSSVVKLSKGENVWLSEVRQRIQQCKRLHKRSGYDPRVQAAMGSKKHPSSVPPQSVIVTTTLPRRVEVAMAGNPEPLIEEEQHQRPKRGLGPSGPSGWGPAGSTPIDPRRGGNSLSRIPNNWQSYSSPPAPAAQPQWNNSTYVFHPKEEDGTPTATPFIVRDFSAYTDPAAKGNRGARSRQSAGSTPMNGRDMPRKLFSSHRAGLAEPWNRRTSRVGNGQGAVGQRLSNGVAQGAKSLYGVCSEPRRPFGCGEFVPSVTWCVRILQAFSRAKVSEFVRYWKGCPCKPNFSHLLGCTGPPVVSCGGNLPIDCPHRCVPGVGETAFATGGLKIRDESKNGNGTLQRHPYDVLLAFVSARRSTRYVHETLLHQKYESISKEVKPQHSDPFSCCRCVCYKPSSGDPQGYPEHRYPGGSNCFSVFGSGRRCSGTVAQPCCAACPCAANVIGVSERMWMQHPNLHSQCGNCAHYNSPSVSANKGVNHPVMTVTYVSGPERHTSFNGEGNDNLADRTGGEGGLCCPSLSSKPVGTCVNSAVENTELPTPPEDELLAPSPKWSRGALASLTRSMRAEGDSRSSSSFRAMKLLTAFDCKSRKFPTHATASLMRHRALREEAALIVQAAWREWKERRREEAVRKLANRKIDG</sequence>
<feature type="compositionally biased region" description="Polar residues" evidence="1">
    <location>
        <begin position="468"/>
        <end position="477"/>
    </location>
</feature>
<dbReference type="VEuPathDB" id="TriTrypDB:TEOVI_000175300"/>
<accession>A0A1G4ID53</accession>
<feature type="region of interest" description="Disordered" evidence="1">
    <location>
        <begin position="563"/>
        <end position="582"/>
    </location>
</feature>
<feature type="region of interest" description="Disordered" evidence="1">
    <location>
        <begin position="1"/>
        <end position="35"/>
    </location>
</feature>
<dbReference type="InterPro" id="IPR011990">
    <property type="entry name" value="TPR-like_helical_dom_sf"/>
</dbReference>
<feature type="region of interest" description="Disordered" evidence="1">
    <location>
        <begin position="524"/>
        <end position="550"/>
    </location>
</feature>
<dbReference type="RefSeq" id="XP_067081037.1">
    <property type="nucleotide sequence ID" value="XM_067224936.1"/>
</dbReference>
<dbReference type="EMBL" id="CZPT02001381">
    <property type="protein sequence ID" value="SCU70180.1"/>
    <property type="molecule type" value="Genomic_DNA"/>
</dbReference>
<dbReference type="SUPFAM" id="SSF48452">
    <property type="entry name" value="TPR-like"/>
    <property type="match status" value="1"/>
</dbReference>
<name>A0A1G4ID53_TRYEQ</name>
<feature type="compositionally biased region" description="Polar residues" evidence="1">
    <location>
        <begin position="534"/>
        <end position="543"/>
    </location>
</feature>
<protein>
    <submittedName>
        <fullName evidence="2">Uncharacterized protein</fullName>
    </submittedName>
</protein>
<evidence type="ECO:0000313" key="3">
    <source>
        <dbReference type="Proteomes" id="UP000195570"/>
    </source>
</evidence>
<gene>
    <name evidence="2" type="ORF">TEOVI_000175300</name>
</gene>
<feature type="compositionally biased region" description="Gly residues" evidence="1">
    <location>
        <begin position="446"/>
        <end position="455"/>
    </location>
</feature>
<feature type="region of interest" description="Disordered" evidence="1">
    <location>
        <begin position="427"/>
        <end position="492"/>
    </location>
</feature>
<evidence type="ECO:0000313" key="2">
    <source>
        <dbReference type="EMBL" id="SCU70180.1"/>
    </source>
</evidence>
<dbReference type="AlphaFoldDB" id="A0A1G4ID53"/>
<proteinExistence type="predicted"/>
<keyword evidence="3" id="KW-1185">Reference proteome</keyword>
<dbReference type="Proteomes" id="UP000195570">
    <property type="component" value="Unassembled WGS sequence"/>
</dbReference>
<reference evidence="2" key="1">
    <citation type="submission" date="2016-09" db="EMBL/GenBank/DDBJ databases">
        <authorList>
            <person name="Hebert L."/>
            <person name="Moumen B."/>
        </authorList>
    </citation>
    <scope>NUCLEOTIDE SEQUENCE [LARGE SCALE GENOMIC DNA]</scope>
    <source>
        <strain evidence="2">OVI</strain>
    </source>
</reference>
<comment type="caution">
    <text evidence="2">The sequence shown here is derived from an EMBL/GenBank/DDBJ whole genome shotgun (WGS) entry which is preliminary data.</text>
</comment>
<evidence type="ECO:0000256" key="1">
    <source>
        <dbReference type="SAM" id="MobiDB-lite"/>
    </source>
</evidence>
<dbReference type="Gene3D" id="1.25.40.10">
    <property type="entry name" value="Tetratricopeptide repeat domain"/>
    <property type="match status" value="1"/>
</dbReference>
<dbReference type="GeneID" id="92375693"/>
<organism evidence="2 3">
    <name type="scientific">Trypanosoma equiperdum</name>
    <dbReference type="NCBI Taxonomy" id="5694"/>
    <lineage>
        <taxon>Eukaryota</taxon>
        <taxon>Discoba</taxon>
        <taxon>Euglenozoa</taxon>
        <taxon>Kinetoplastea</taxon>
        <taxon>Metakinetoplastina</taxon>
        <taxon>Trypanosomatida</taxon>
        <taxon>Trypanosomatidae</taxon>
        <taxon>Trypanosoma</taxon>
    </lineage>
</organism>
<dbReference type="PROSITE" id="PS50096">
    <property type="entry name" value="IQ"/>
    <property type="match status" value="1"/>
</dbReference>